<dbReference type="SUPFAM" id="SSF52540">
    <property type="entry name" value="P-loop containing nucleoside triphosphate hydrolases"/>
    <property type="match status" value="1"/>
</dbReference>
<dbReference type="GO" id="GO:0016459">
    <property type="term" value="C:myosin complex"/>
    <property type="evidence" value="ECO:0007669"/>
    <property type="project" value="UniProtKB-KW"/>
</dbReference>
<dbReference type="Gene3D" id="1.20.5.4820">
    <property type="match status" value="1"/>
</dbReference>
<name>H9BA73_EIMTE</name>
<evidence type="ECO:0000313" key="3">
    <source>
        <dbReference type="EMBL" id="AET50883.1"/>
    </source>
</evidence>
<dbReference type="GO" id="GO:0005524">
    <property type="term" value="F:ATP binding"/>
    <property type="evidence" value="ECO:0007669"/>
    <property type="project" value="InterPro"/>
</dbReference>
<dbReference type="GO" id="GO:0003774">
    <property type="term" value="F:cytoskeletal motor activity"/>
    <property type="evidence" value="ECO:0007669"/>
    <property type="project" value="InterPro"/>
</dbReference>
<dbReference type="EMBL" id="JN987660">
    <property type="protein sequence ID" value="AET50883.1"/>
    <property type="molecule type" value="mRNA"/>
</dbReference>
<comment type="caution">
    <text evidence="1">Lacks conserved residue(s) required for the propagation of feature annotation.</text>
</comment>
<dbReference type="VEuPathDB" id="ToxoDB:ETH2_1265200"/>
<accession>H9BA73</accession>
<dbReference type="InterPro" id="IPR001609">
    <property type="entry name" value="Myosin_head_motor_dom-like"/>
</dbReference>
<proteinExistence type="evidence at transcript level"/>
<dbReference type="GO" id="GO:0003779">
    <property type="term" value="F:actin binding"/>
    <property type="evidence" value="ECO:0007669"/>
    <property type="project" value="UniProtKB-KW"/>
</dbReference>
<dbReference type="PROSITE" id="PS51456">
    <property type="entry name" value="MYOSIN_MOTOR"/>
    <property type="match status" value="1"/>
</dbReference>
<protein>
    <recommendedName>
        <fullName evidence="2">Myosin motor domain-containing protein</fullName>
    </recommendedName>
</protein>
<dbReference type="VEuPathDB" id="ToxoDB:ETH_00021495"/>
<sequence>MTPRSHWIGCSLKCSFNFMRFQCWRRCNSDKLASLTDAPSKISCTSSRFIDLGICENPNLSPKEACEALLEKAKVSKSGCQVGKTMIFLKQDAAKQLTLLQRQCLAAWTPVVNVLEACYLKLRLKKAIQKKQHYIIRTQAHIRRHIVDHNVSPPAITKLF</sequence>
<dbReference type="AlphaFoldDB" id="H9BA73"/>
<evidence type="ECO:0000259" key="2">
    <source>
        <dbReference type="PROSITE" id="PS51456"/>
    </source>
</evidence>
<feature type="domain" description="Myosin motor" evidence="2">
    <location>
        <begin position="1"/>
        <end position="102"/>
    </location>
</feature>
<comment type="similarity">
    <text evidence="1">Belongs to the TRAFAC class myosin-kinesin ATPase superfamily. Myosin family.</text>
</comment>
<reference evidence="3" key="1">
    <citation type="journal article" date="2012" name="BMC Genomics">
        <title>Characterisation of full-length cDNA sequences provides insights into the Eimeria tenella transcriptome.</title>
        <authorList>
            <person name="Amiruddin N."/>
            <person name="Lee X.W."/>
            <person name="Blake D.P."/>
            <person name="Suzuki Y."/>
            <person name="Tay Y.L."/>
            <person name="Lim L.S."/>
            <person name="Tomley F.M."/>
            <person name="Watanabe J."/>
            <person name="Sugimoto C."/>
            <person name="Wan K.L."/>
        </authorList>
    </citation>
    <scope>NUCLEOTIDE SEQUENCE</scope>
    <source>
        <strain evidence="3">Houghton</strain>
    </source>
</reference>
<keyword evidence="1" id="KW-0505">Motor protein</keyword>
<evidence type="ECO:0000256" key="1">
    <source>
        <dbReference type="PROSITE-ProRule" id="PRU00782"/>
    </source>
</evidence>
<organism evidence="3">
    <name type="scientific">Eimeria tenella</name>
    <name type="common">Coccidian parasite</name>
    <dbReference type="NCBI Taxonomy" id="5802"/>
    <lineage>
        <taxon>Eukaryota</taxon>
        <taxon>Sar</taxon>
        <taxon>Alveolata</taxon>
        <taxon>Apicomplexa</taxon>
        <taxon>Conoidasida</taxon>
        <taxon>Coccidia</taxon>
        <taxon>Eucoccidiorida</taxon>
        <taxon>Eimeriorina</taxon>
        <taxon>Eimeriidae</taxon>
        <taxon>Eimeria</taxon>
    </lineage>
</organism>
<dbReference type="InterPro" id="IPR027417">
    <property type="entry name" value="P-loop_NTPase"/>
</dbReference>
<keyword evidence="1" id="KW-0009">Actin-binding</keyword>
<keyword evidence="1" id="KW-0518">Myosin</keyword>